<feature type="region of interest" description="Disordered" evidence="5">
    <location>
        <begin position="1"/>
        <end position="22"/>
    </location>
</feature>
<proteinExistence type="inferred from homology"/>
<feature type="region of interest" description="Disordered" evidence="5">
    <location>
        <begin position="61"/>
        <end position="151"/>
    </location>
</feature>
<feature type="domain" description="RlpA-like protein double-psi beta-barrel" evidence="7">
    <location>
        <begin position="156"/>
        <end position="239"/>
    </location>
</feature>
<dbReference type="InterPro" id="IPR036908">
    <property type="entry name" value="RlpA-like_sf"/>
</dbReference>
<sequence length="245" mass="25404">MPKARRASGALFPTEGFSVGNSGEHRLKRHVRNILIISGVAAAVLAAGAWALASTGRTPGATRAALDATPQPDQPRTPDDRASRGGTRSPDPSASPAPSVSAGPSASPEPSQPTVTPTPTKAPDTPESAGSQNTLRAKAKKKKKRRSRVVRTGSCAASYYAHGQTTASGEPFDPDALTAAHRTLPMGTRVRVINKNNGRSVTVRINDRGPFVGGRCLDLSRAAMAKVGGTGSGVIPVRYEVLART</sequence>
<protein>
    <recommendedName>
        <fullName evidence="3">Probable endolytic peptidoglycan transglycosylase RlpA</fullName>
        <ecNumber evidence="3">4.2.2.-</ecNumber>
    </recommendedName>
</protein>
<keyword evidence="6" id="KW-0472">Membrane</keyword>
<dbReference type="InterPro" id="IPR012997">
    <property type="entry name" value="RplA"/>
</dbReference>
<organism evidence="8 9">
    <name type="scientific">Actinomadura keratinilytica</name>
    <dbReference type="NCBI Taxonomy" id="547461"/>
    <lineage>
        <taxon>Bacteria</taxon>
        <taxon>Bacillati</taxon>
        <taxon>Actinomycetota</taxon>
        <taxon>Actinomycetes</taxon>
        <taxon>Streptosporangiales</taxon>
        <taxon>Thermomonosporaceae</taxon>
        <taxon>Actinomadura</taxon>
    </lineage>
</organism>
<dbReference type="CDD" id="cd22268">
    <property type="entry name" value="DPBB_RlpA-like"/>
    <property type="match status" value="1"/>
</dbReference>
<name>A0ABP7YHW9_9ACTN</name>
<dbReference type="InterPro" id="IPR034718">
    <property type="entry name" value="RlpA"/>
</dbReference>
<evidence type="ECO:0000313" key="8">
    <source>
        <dbReference type="EMBL" id="GAA4136447.1"/>
    </source>
</evidence>
<evidence type="ECO:0000256" key="6">
    <source>
        <dbReference type="SAM" id="Phobius"/>
    </source>
</evidence>
<dbReference type="Proteomes" id="UP001500266">
    <property type="component" value="Unassembled WGS sequence"/>
</dbReference>
<gene>
    <name evidence="3" type="primary">rlpA</name>
    <name evidence="8" type="ORF">GCM10022416_20210</name>
</gene>
<evidence type="ECO:0000256" key="1">
    <source>
        <dbReference type="ARBA" id="ARBA00023239"/>
    </source>
</evidence>
<reference evidence="9" key="1">
    <citation type="journal article" date="2019" name="Int. J. Syst. Evol. Microbiol.">
        <title>The Global Catalogue of Microorganisms (GCM) 10K type strain sequencing project: providing services to taxonomists for standard genome sequencing and annotation.</title>
        <authorList>
            <consortium name="The Broad Institute Genomics Platform"/>
            <consortium name="The Broad Institute Genome Sequencing Center for Infectious Disease"/>
            <person name="Wu L."/>
            <person name="Ma J."/>
        </authorList>
    </citation>
    <scope>NUCLEOTIDE SEQUENCE [LARGE SCALE GENOMIC DNA]</scope>
    <source>
        <strain evidence="9">JCM 17316</strain>
    </source>
</reference>
<dbReference type="HAMAP" id="MF_02071">
    <property type="entry name" value="RlpA"/>
    <property type="match status" value="1"/>
</dbReference>
<dbReference type="SUPFAM" id="SSF50685">
    <property type="entry name" value="Barwin-like endoglucanases"/>
    <property type="match status" value="1"/>
</dbReference>
<evidence type="ECO:0000256" key="3">
    <source>
        <dbReference type="HAMAP-Rule" id="MF_02071"/>
    </source>
</evidence>
<keyword evidence="6" id="KW-1133">Transmembrane helix</keyword>
<keyword evidence="2 3" id="KW-0961">Cell wall biogenesis/degradation</keyword>
<dbReference type="Pfam" id="PF03330">
    <property type="entry name" value="DPBB_1"/>
    <property type="match status" value="1"/>
</dbReference>
<dbReference type="EC" id="4.2.2.-" evidence="3"/>
<evidence type="ECO:0000256" key="4">
    <source>
        <dbReference type="RuleBase" id="RU003495"/>
    </source>
</evidence>
<evidence type="ECO:0000256" key="2">
    <source>
        <dbReference type="ARBA" id="ARBA00023316"/>
    </source>
</evidence>
<dbReference type="EMBL" id="BAABDO010000021">
    <property type="protein sequence ID" value="GAA4136447.1"/>
    <property type="molecule type" value="Genomic_DNA"/>
</dbReference>
<keyword evidence="9" id="KW-1185">Reference proteome</keyword>
<feature type="compositionally biased region" description="Low complexity" evidence="5">
    <location>
        <begin position="89"/>
        <end position="113"/>
    </location>
</feature>
<comment type="function">
    <text evidence="3">Lytic transglycosylase with a strong preference for naked glycan strands that lack stem peptides.</text>
</comment>
<dbReference type="PANTHER" id="PTHR34183:SF8">
    <property type="entry name" value="ENDOLYTIC PEPTIDOGLYCAN TRANSGLYCOSYLASE RLPA-RELATED"/>
    <property type="match status" value="1"/>
</dbReference>
<dbReference type="NCBIfam" id="TIGR00413">
    <property type="entry name" value="rlpA"/>
    <property type="match status" value="1"/>
</dbReference>
<dbReference type="PANTHER" id="PTHR34183">
    <property type="entry name" value="ENDOLYTIC PEPTIDOGLYCAN TRANSGLYCOSYLASE RLPA"/>
    <property type="match status" value="1"/>
</dbReference>
<comment type="caution">
    <text evidence="8">The sequence shown here is derived from an EMBL/GenBank/DDBJ whole genome shotgun (WGS) entry which is preliminary data.</text>
</comment>
<evidence type="ECO:0000313" key="9">
    <source>
        <dbReference type="Proteomes" id="UP001500266"/>
    </source>
</evidence>
<keyword evidence="6" id="KW-0812">Transmembrane</keyword>
<feature type="transmembrane region" description="Helical" evidence="6">
    <location>
        <begin position="34"/>
        <end position="53"/>
    </location>
</feature>
<dbReference type="Gene3D" id="2.40.40.10">
    <property type="entry name" value="RlpA-like domain"/>
    <property type="match status" value="1"/>
</dbReference>
<evidence type="ECO:0000259" key="7">
    <source>
        <dbReference type="Pfam" id="PF03330"/>
    </source>
</evidence>
<comment type="similarity">
    <text evidence="3 4">Belongs to the RlpA family.</text>
</comment>
<feature type="compositionally biased region" description="Basic residues" evidence="5">
    <location>
        <begin position="137"/>
        <end position="149"/>
    </location>
</feature>
<dbReference type="InterPro" id="IPR009009">
    <property type="entry name" value="RlpA-like_DPBB"/>
</dbReference>
<accession>A0ABP7YHW9</accession>
<keyword evidence="1 3" id="KW-0456">Lyase</keyword>
<evidence type="ECO:0000256" key="5">
    <source>
        <dbReference type="SAM" id="MobiDB-lite"/>
    </source>
</evidence>